<dbReference type="PROSITE" id="PS50929">
    <property type="entry name" value="ABC_TM1F"/>
    <property type="match status" value="2"/>
</dbReference>
<proteinExistence type="inferred from homology"/>
<evidence type="ECO:0000256" key="1">
    <source>
        <dbReference type="ARBA" id="ARBA00004141"/>
    </source>
</evidence>
<dbReference type="Gene3D" id="3.40.50.300">
    <property type="entry name" value="P-loop containing nucleotide triphosphate hydrolases"/>
    <property type="match status" value="2"/>
</dbReference>
<keyword evidence="5" id="KW-0547">Nucleotide-binding</keyword>
<dbReference type="CDD" id="cd03250">
    <property type="entry name" value="ABCC_MRP_domain1"/>
    <property type="match status" value="1"/>
</dbReference>
<sequence length="1444" mass="161263">MFLQPSMMKQVLKVVDAKTTNPNISFPYASAVLVILSPFFTNFFDANATRYNFHHCFSVRSMLCGLIYRKTLRLNITAQSNIDIGRLLSLVSTDCRNVSESLWMVYLIPLIPFQVLVPLGFVIADFGWVAFVAIGVIIIVTPVSMIFMSFVGKYMNMYLTHNDERNKILNETLQGMRVVKYSGMEQMFIDKIEVPREKQVHSIFMSLLFTQIAVTIIRNLPACVNAATLSVFIVVNKIPPERFASEVMPNLGFLTQMTREVNQFSAYVQIVIMIRVSHNRIKQFLLLPELQQEVHEEPEEADMVLSITDANYRWADPPEILMTETELETLKQEREKAKTTAAEKKTEAKETGEESVLTGHKNQKKKENNAESTPVQQTATNPEVEADMFQPNKTDDDTMSNTHPHTRSVSSAVENGEENASSGTETQITPTPTIDDPKSESSSPSPSPTPTSTDKLALRNVSLSLKKGSLTMVVGGVGCGKSSLGSAIIGDIERVSGEVRMRGSIAYCPQVPWINNDTVRGNIVFGSPFDEERYLNTVRVCALEADFKTLSAGDQTAIGEKGVNLSGGQKARIQLARSVYSERDIYILDDPLSAVDAHVGRVLMEECICGVLKGKTVLLMTNQLQFLDRADNVVLLDAGNVVKQGKYSELREAGINFDKYMIKAKKREKKKAEEKKDENDDNTESKTNLDDLAKGADSKAGKQILTEEEMETGGVAASNYFRFFSTAFPLPILILFLLIYVGSELVALFQSYWLGVVPNNNMFQPLTYYWKIGIYAFMIIVSIALYLLRSFFLAFGNARSNRIIHTKLVSHVMRCPSSFFDTTPMGRIVNRFTGNLSQTDQVLLNLLTQILTLAIGVVGQIVVIGVSTPFFLAIGLPALAVYFVLCILYTRASRNLQRLDSIARSPVLSLYSEIVNGAGLSTIRAFHLEDVWREKYYNTLDKWSVVSLLFLEGKTWAAVYIGILSSLLMAGVVILGWISMSPPVLSVAINSAMTFGFLGTMLVMQLVEVEAKMTSYERINFYSSKLPQESTHSSIVPPPDWPSQGEVVFSDVSFRYRSGLPFVLKNVDFRIQDGEKVGVCGRTGAGKSSILFALFRLIELNPKLEPKMIDIETGFPVDADPNEEPNKGKVLIDGIDISEVERGRVRSSIAIIPQDPTLFTGTVRYNIELGTKCSEEKIWDVLDMVEMREVIAALPAGLDTPVAEGGSNFSVGQRQLLCFARAIAKESRIVVLDEATASVDVETDRKIQRTIREQFKNKTVIVIAHRLNTILDSDKIMVMDNGSVAELDSPEILKTNNHSALNAFINTEYHSLIRLRRFFDVDWTKLPKSRGSVCGFGDSALIVVQFIDIQGCSHILSRMSKVEDEYTNTQIVRNMSNDSIEWQTDGAETWRRGRRLLQTLEQEGFLEALEQTLLHHKSSMNGECLRLYSIQVMNDLGVHSRLPR</sequence>
<dbReference type="CDD" id="cd18579">
    <property type="entry name" value="ABC_6TM_ABCC_D1"/>
    <property type="match status" value="1"/>
</dbReference>
<evidence type="ECO:0000256" key="3">
    <source>
        <dbReference type="ARBA" id="ARBA00022448"/>
    </source>
</evidence>
<keyword evidence="7 10" id="KW-1133">Transmembrane helix</keyword>
<feature type="transmembrane region" description="Helical" evidence="10">
    <location>
        <begin position="772"/>
        <end position="795"/>
    </location>
</feature>
<dbReference type="PANTHER" id="PTHR24223:SF456">
    <property type="entry name" value="MULTIDRUG RESISTANCE-ASSOCIATED PROTEIN LETHAL(2)03659"/>
    <property type="match status" value="1"/>
</dbReference>
<evidence type="ECO:0000256" key="5">
    <source>
        <dbReference type="ARBA" id="ARBA00022741"/>
    </source>
</evidence>
<evidence type="ECO:0000256" key="10">
    <source>
        <dbReference type="SAM" id="Phobius"/>
    </source>
</evidence>
<dbReference type="InterPro" id="IPR036640">
    <property type="entry name" value="ABC1_TM_sf"/>
</dbReference>
<evidence type="ECO:0000259" key="12">
    <source>
        <dbReference type="PROSITE" id="PS50929"/>
    </source>
</evidence>
<dbReference type="Pfam" id="PF00005">
    <property type="entry name" value="ABC_tran"/>
    <property type="match status" value="2"/>
</dbReference>
<feature type="transmembrane region" description="Helical" evidence="10">
    <location>
        <begin position="957"/>
        <end position="978"/>
    </location>
</feature>
<dbReference type="CDD" id="cd03244">
    <property type="entry name" value="ABCC_MRP_domain2"/>
    <property type="match status" value="1"/>
</dbReference>
<gene>
    <name evidence="13" type="ORF">BLNAU_10253</name>
</gene>
<feature type="compositionally biased region" description="Polar residues" evidence="9">
    <location>
        <begin position="370"/>
        <end position="381"/>
    </location>
</feature>
<dbReference type="InterPro" id="IPR003439">
    <property type="entry name" value="ABC_transporter-like_ATP-bd"/>
</dbReference>
<dbReference type="PROSITE" id="PS00211">
    <property type="entry name" value="ABC_TRANSPORTER_1"/>
    <property type="match status" value="2"/>
</dbReference>
<comment type="subcellular location">
    <subcellularLocation>
        <location evidence="1">Membrane</location>
        <topology evidence="1">Multi-pass membrane protein</topology>
    </subcellularLocation>
</comment>
<dbReference type="Proteomes" id="UP001281761">
    <property type="component" value="Unassembled WGS sequence"/>
</dbReference>
<keyword evidence="8 10" id="KW-0472">Membrane</keyword>
<feature type="transmembrane region" description="Helical" evidence="10">
    <location>
        <begin position="842"/>
        <end position="864"/>
    </location>
</feature>
<evidence type="ECO:0000256" key="2">
    <source>
        <dbReference type="ARBA" id="ARBA00009726"/>
    </source>
</evidence>
<comment type="caution">
    <text evidence="13">The sequence shown here is derived from an EMBL/GenBank/DDBJ whole genome shotgun (WGS) entry which is preliminary data.</text>
</comment>
<dbReference type="InterPro" id="IPR011527">
    <property type="entry name" value="ABC1_TM_dom"/>
</dbReference>
<feature type="domain" description="ABC transmembrane type-1" evidence="12">
    <location>
        <begin position="1"/>
        <end position="229"/>
    </location>
</feature>
<feature type="domain" description="ABC transporter" evidence="11">
    <location>
        <begin position="437"/>
        <end position="663"/>
    </location>
</feature>
<keyword evidence="3" id="KW-0813">Transport</keyword>
<dbReference type="SMART" id="SM00382">
    <property type="entry name" value="AAA"/>
    <property type="match status" value="2"/>
</dbReference>
<feature type="region of interest" description="Disordered" evidence="9">
    <location>
        <begin position="332"/>
        <end position="456"/>
    </location>
</feature>
<feature type="domain" description="ABC transmembrane type-1" evidence="12">
    <location>
        <begin position="734"/>
        <end position="1011"/>
    </location>
</feature>
<feature type="transmembrane region" description="Helical" evidence="10">
    <location>
        <begin position="870"/>
        <end position="889"/>
    </location>
</feature>
<dbReference type="CDD" id="cd18580">
    <property type="entry name" value="ABC_6TM_ABCC_D2"/>
    <property type="match status" value="1"/>
</dbReference>
<evidence type="ECO:0000259" key="11">
    <source>
        <dbReference type="PROSITE" id="PS50893"/>
    </source>
</evidence>
<organism evidence="13 14">
    <name type="scientific">Blattamonas nauphoetae</name>
    <dbReference type="NCBI Taxonomy" id="2049346"/>
    <lineage>
        <taxon>Eukaryota</taxon>
        <taxon>Metamonada</taxon>
        <taxon>Preaxostyla</taxon>
        <taxon>Oxymonadida</taxon>
        <taxon>Blattamonas</taxon>
    </lineage>
</organism>
<keyword evidence="4 10" id="KW-0812">Transmembrane</keyword>
<dbReference type="SUPFAM" id="SSF90123">
    <property type="entry name" value="ABC transporter transmembrane region"/>
    <property type="match status" value="2"/>
</dbReference>
<feature type="domain" description="ABC transporter" evidence="11">
    <location>
        <begin position="1047"/>
        <end position="1306"/>
    </location>
</feature>
<comment type="similarity">
    <text evidence="2">Belongs to the ABC transporter superfamily. ABCC family. Conjugate transporter (TC 3.A.1.208) subfamily.</text>
</comment>
<keyword evidence="14" id="KW-1185">Reference proteome</keyword>
<accession>A0ABQ9XTF6</accession>
<evidence type="ECO:0000256" key="6">
    <source>
        <dbReference type="ARBA" id="ARBA00022840"/>
    </source>
</evidence>
<feature type="transmembrane region" description="Helical" evidence="10">
    <location>
        <begin position="129"/>
        <end position="151"/>
    </location>
</feature>
<evidence type="ECO:0000256" key="9">
    <source>
        <dbReference type="SAM" id="MobiDB-lite"/>
    </source>
</evidence>
<dbReference type="Pfam" id="PF00664">
    <property type="entry name" value="ABC_membrane"/>
    <property type="match status" value="2"/>
</dbReference>
<dbReference type="EMBL" id="JARBJD010000074">
    <property type="protein sequence ID" value="KAK2954768.1"/>
    <property type="molecule type" value="Genomic_DNA"/>
</dbReference>
<feature type="compositionally biased region" description="Polar residues" evidence="9">
    <location>
        <begin position="399"/>
        <end position="427"/>
    </location>
</feature>
<evidence type="ECO:0000313" key="13">
    <source>
        <dbReference type="EMBL" id="KAK2954768.1"/>
    </source>
</evidence>
<evidence type="ECO:0000256" key="7">
    <source>
        <dbReference type="ARBA" id="ARBA00022989"/>
    </source>
</evidence>
<dbReference type="InterPro" id="IPR003593">
    <property type="entry name" value="AAA+_ATPase"/>
</dbReference>
<dbReference type="InterPro" id="IPR044726">
    <property type="entry name" value="ABCC_6TM_D2"/>
</dbReference>
<name>A0ABQ9XTF6_9EUKA</name>
<dbReference type="PANTHER" id="PTHR24223">
    <property type="entry name" value="ATP-BINDING CASSETTE SUB-FAMILY C"/>
    <property type="match status" value="1"/>
</dbReference>
<dbReference type="PROSITE" id="PS50893">
    <property type="entry name" value="ABC_TRANSPORTER_2"/>
    <property type="match status" value="2"/>
</dbReference>
<feature type="region of interest" description="Disordered" evidence="9">
    <location>
        <begin position="668"/>
        <end position="690"/>
    </location>
</feature>
<dbReference type="InterPro" id="IPR017871">
    <property type="entry name" value="ABC_transporter-like_CS"/>
</dbReference>
<evidence type="ECO:0000313" key="14">
    <source>
        <dbReference type="Proteomes" id="UP001281761"/>
    </source>
</evidence>
<keyword evidence="6" id="KW-0067">ATP-binding</keyword>
<evidence type="ECO:0000256" key="4">
    <source>
        <dbReference type="ARBA" id="ARBA00022692"/>
    </source>
</evidence>
<dbReference type="InterPro" id="IPR050173">
    <property type="entry name" value="ABC_transporter_C-like"/>
</dbReference>
<protein>
    <submittedName>
        <fullName evidence="13">Multidrug resistance-associated protein</fullName>
    </submittedName>
</protein>
<evidence type="ECO:0000256" key="8">
    <source>
        <dbReference type="ARBA" id="ARBA00023136"/>
    </source>
</evidence>
<dbReference type="InterPro" id="IPR027417">
    <property type="entry name" value="P-loop_NTPase"/>
</dbReference>
<feature type="compositionally biased region" description="Basic and acidic residues" evidence="9">
    <location>
        <begin position="670"/>
        <end position="690"/>
    </location>
</feature>
<dbReference type="Gene3D" id="1.20.1560.10">
    <property type="entry name" value="ABC transporter type 1, transmembrane domain"/>
    <property type="match status" value="2"/>
</dbReference>
<feature type="transmembrane region" description="Helical" evidence="10">
    <location>
        <begin position="730"/>
        <end position="752"/>
    </location>
</feature>
<reference evidence="13 14" key="1">
    <citation type="journal article" date="2022" name="bioRxiv">
        <title>Genomics of Preaxostyla Flagellates Illuminates Evolutionary Transitions and the Path Towards Mitochondrial Loss.</title>
        <authorList>
            <person name="Novak L.V.F."/>
            <person name="Treitli S.C."/>
            <person name="Pyrih J."/>
            <person name="Halakuc P."/>
            <person name="Pipaliya S.V."/>
            <person name="Vacek V."/>
            <person name="Brzon O."/>
            <person name="Soukal P."/>
            <person name="Eme L."/>
            <person name="Dacks J.B."/>
            <person name="Karnkowska A."/>
            <person name="Elias M."/>
            <person name="Hampl V."/>
        </authorList>
    </citation>
    <scope>NUCLEOTIDE SEQUENCE [LARGE SCALE GENOMIC DNA]</scope>
    <source>
        <strain evidence="13">NAU3</strain>
        <tissue evidence="13">Gut</tissue>
    </source>
</reference>
<dbReference type="InterPro" id="IPR044746">
    <property type="entry name" value="ABCC_6TM_D1"/>
</dbReference>
<feature type="transmembrane region" description="Helical" evidence="10">
    <location>
        <begin position="984"/>
        <end position="1007"/>
    </location>
</feature>
<feature type="transmembrane region" description="Helical" evidence="10">
    <location>
        <begin position="102"/>
        <end position="123"/>
    </location>
</feature>
<feature type="compositionally biased region" description="Basic and acidic residues" evidence="9">
    <location>
        <begin position="332"/>
        <end position="352"/>
    </location>
</feature>
<dbReference type="SUPFAM" id="SSF52540">
    <property type="entry name" value="P-loop containing nucleoside triphosphate hydrolases"/>
    <property type="match status" value="2"/>
</dbReference>